<dbReference type="AlphaFoldDB" id="A0A178DCM2"/>
<evidence type="ECO:0000259" key="2">
    <source>
        <dbReference type="Pfam" id="PF09994"/>
    </source>
</evidence>
<feature type="compositionally biased region" description="Gly residues" evidence="1">
    <location>
        <begin position="480"/>
        <end position="508"/>
    </location>
</feature>
<dbReference type="InterPro" id="IPR018712">
    <property type="entry name" value="Tle1-like_cat"/>
</dbReference>
<feature type="compositionally biased region" description="Gly residues" evidence="1">
    <location>
        <begin position="16"/>
        <end position="30"/>
    </location>
</feature>
<accession>A0A178DCM2</accession>
<feature type="compositionally biased region" description="Polar residues" evidence="1">
    <location>
        <begin position="134"/>
        <end position="146"/>
    </location>
</feature>
<proteinExistence type="predicted"/>
<dbReference type="EMBL" id="LVCJ01000005">
    <property type="protein sequence ID" value="OAL39392.1"/>
    <property type="molecule type" value="Genomic_DNA"/>
</dbReference>
<evidence type="ECO:0000313" key="3">
    <source>
        <dbReference type="EMBL" id="OAL39392.1"/>
    </source>
</evidence>
<feature type="domain" description="T6SS Phospholipase effector Tle1-like catalytic" evidence="2">
    <location>
        <begin position="49"/>
        <end position="335"/>
    </location>
</feature>
<protein>
    <recommendedName>
        <fullName evidence="2">T6SS Phospholipase effector Tle1-like catalytic domain-containing protein</fullName>
    </recommendedName>
</protein>
<dbReference type="GeneID" id="34584686"/>
<feature type="region of interest" description="Disordered" evidence="1">
    <location>
        <begin position="1"/>
        <end position="49"/>
    </location>
</feature>
<gene>
    <name evidence="3" type="ORF">AYO20_01262</name>
</gene>
<dbReference type="PANTHER" id="PTHR33840">
    <property type="match status" value="1"/>
</dbReference>
<reference evidence="3 4" key="1">
    <citation type="submission" date="2016-03" db="EMBL/GenBank/DDBJ databases">
        <title>The draft genome sequence of Fonsecaea nubica causative agent of cutaneous subcutaneous infection in human host.</title>
        <authorList>
            <person name="Costa F."/>
            <person name="Sybren D.H."/>
            <person name="Raittz R.T."/>
            <person name="Weiss V.A."/>
            <person name="Leao A.C."/>
            <person name="Gomes R."/>
            <person name="De Souza E.M."/>
            <person name="Pedrosa F.O."/>
            <person name="Steffens M.B."/>
            <person name="Bombassaro A."/>
            <person name="Tadra-Sfeir M.Z."/>
            <person name="Moreno L.F."/>
            <person name="Najafzadeh M.J."/>
            <person name="Felipe M.S."/>
            <person name="Teixeira M."/>
            <person name="Sun J."/>
            <person name="Xi L."/>
            <person name="Castro M.A."/>
            <person name="Vicente V.A."/>
        </authorList>
    </citation>
    <scope>NUCLEOTIDE SEQUENCE [LARGE SCALE GENOMIC DNA]</scope>
    <source>
        <strain evidence="3 4">CBS 269.64</strain>
    </source>
</reference>
<evidence type="ECO:0000256" key="1">
    <source>
        <dbReference type="SAM" id="MobiDB-lite"/>
    </source>
</evidence>
<feature type="region of interest" description="Disordered" evidence="1">
    <location>
        <begin position="134"/>
        <end position="153"/>
    </location>
</feature>
<dbReference type="OrthoDB" id="3162439at2759"/>
<sequence length="508" mass="53013">MSTSTGAPRRGAAPTGRGGFPAGRGRGGAPAGSSSSTKGKERAPAPTGRRFLIFCDGTGEVAPEKSSGSESNLAKLALSMAERGSEGQEQICFYQQGLGTVPFTHPIQKINEMAMGKGIVDHIKIIYNYIAPVSSQTGPSSRTAPSTDDDHPRIQEGDTLCFFGFSRGAATARFAADFIATAGFPAGGQTKLANVDVFFQAWMDASDSSRYRVPQSVRLIMPKVECVGVFDTVEAIGPPRSTQQRARSGVPPTIPKLSTKAKLLHGDIQYGFQALALHEMRQAFLPEVWGPPRALGQVIKQTWFLGKHSDVGGGPSSDRPDSGLASTAFRWMIAQLNSIGIIIAATGGLGENLAIPEEEAGQGQVRTQGTLSGGIQGGQARRTPGRYSVGMEKVHESVRLQGLANLSQLPETPSLADLIGQLRQQGESYVWVNGNIVMKEDTDIAPPEGSTTAQATNAPLHPLPSTARPGGGVVPQRPQGRGGGVRGGVRGGARGGARGAGPSGQTGA</sequence>
<dbReference type="Pfam" id="PF09994">
    <property type="entry name" value="T6SS_Tle1-like_cat"/>
    <property type="match status" value="1"/>
</dbReference>
<dbReference type="PANTHER" id="PTHR33840:SF1">
    <property type="entry name" value="TLE1 PHOSPHOLIPASE DOMAIN-CONTAINING PROTEIN"/>
    <property type="match status" value="1"/>
</dbReference>
<comment type="caution">
    <text evidence="3">The sequence shown here is derived from an EMBL/GenBank/DDBJ whole genome shotgun (WGS) entry which is preliminary data.</text>
</comment>
<keyword evidence="4" id="KW-1185">Reference proteome</keyword>
<evidence type="ECO:0000313" key="4">
    <source>
        <dbReference type="Proteomes" id="UP000185904"/>
    </source>
</evidence>
<name>A0A178DCM2_9EURO</name>
<feature type="region of interest" description="Disordered" evidence="1">
    <location>
        <begin position="442"/>
        <end position="508"/>
    </location>
</feature>
<dbReference type="RefSeq" id="XP_022504404.1">
    <property type="nucleotide sequence ID" value="XM_022639568.1"/>
</dbReference>
<feature type="compositionally biased region" description="Low complexity" evidence="1">
    <location>
        <begin position="1"/>
        <end position="15"/>
    </location>
</feature>
<dbReference type="Proteomes" id="UP000185904">
    <property type="component" value="Unassembled WGS sequence"/>
</dbReference>
<organism evidence="3 4">
    <name type="scientific">Fonsecaea nubica</name>
    <dbReference type="NCBI Taxonomy" id="856822"/>
    <lineage>
        <taxon>Eukaryota</taxon>
        <taxon>Fungi</taxon>
        <taxon>Dikarya</taxon>
        <taxon>Ascomycota</taxon>
        <taxon>Pezizomycotina</taxon>
        <taxon>Eurotiomycetes</taxon>
        <taxon>Chaetothyriomycetidae</taxon>
        <taxon>Chaetothyriales</taxon>
        <taxon>Herpotrichiellaceae</taxon>
        <taxon>Fonsecaea</taxon>
    </lineage>
</organism>